<gene>
    <name evidence="1" type="ORF">FHX73_14147</name>
</gene>
<organism evidence="1 2">
    <name type="scientific">Kitasatospora viridis</name>
    <dbReference type="NCBI Taxonomy" id="281105"/>
    <lineage>
        <taxon>Bacteria</taxon>
        <taxon>Bacillati</taxon>
        <taxon>Actinomycetota</taxon>
        <taxon>Actinomycetes</taxon>
        <taxon>Kitasatosporales</taxon>
        <taxon>Streptomycetaceae</taxon>
        <taxon>Kitasatospora</taxon>
    </lineage>
</organism>
<reference evidence="1 2" key="1">
    <citation type="submission" date="2019-06" db="EMBL/GenBank/DDBJ databases">
        <title>Sequencing the genomes of 1000 actinobacteria strains.</title>
        <authorList>
            <person name="Klenk H.-P."/>
        </authorList>
    </citation>
    <scope>NUCLEOTIDE SEQUENCE [LARGE SCALE GENOMIC DNA]</scope>
    <source>
        <strain evidence="1 2">DSM 44826</strain>
    </source>
</reference>
<sequence>MTGTRRDAAARPAVVEGLAGAWRHRLGGARIAAGVRIGRGSRIRAAELTIGAGVVLGRGVRIEADRVVLEAGTEIGDRCRISAREVEFDRNCVLFPDVVVRALTTVRLGAHTKISRDAVLKAGSIEVGTEFWMNRGAEIGGGGWRTGDGRFQAGDRCHVGRGSHINTARPVVLGDDTAIGMDCTIATHAHWQPATEGFPFSSGPVTVGSGVAVFTRSVVSPGVTVADGATVAAGSVVVRDVAPRALVGGVPARTLRIHPQPESPLPVLLEALGSFTARQWPTAAWRTGPRGERAVDGPDGAHLRLTPDHLLHLAAPASRGGAECVFDLGRRVLTGTGSELSEALRNHLFSIGLRFRYEGYQRAPLSLRRLRESGIEE</sequence>
<dbReference type="PANTHER" id="PTHR43300:SF11">
    <property type="entry name" value="ACETYLTRANSFERASE RV3034C-RELATED"/>
    <property type="match status" value="1"/>
</dbReference>
<dbReference type="EMBL" id="VIWT01000004">
    <property type="protein sequence ID" value="TWF82665.1"/>
    <property type="molecule type" value="Genomic_DNA"/>
</dbReference>
<accession>A0A561T6C5</accession>
<dbReference type="Proteomes" id="UP000317940">
    <property type="component" value="Unassembled WGS sequence"/>
</dbReference>
<dbReference type="OrthoDB" id="2643438at2"/>
<keyword evidence="1" id="KW-0808">Transferase</keyword>
<dbReference type="RefSeq" id="WP_145909953.1">
    <property type="nucleotide sequence ID" value="NZ_BAAAMZ010000017.1"/>
</dbReference>
<dbReference type="Pfam" id="PF14602">
    <property type="entry name" value="Hexapep_2"/>
    <property type="match status" value="1"/>
</dbReference>
<dbReference type="SUPFAM" id="SSF51161">
    <property type="entry name" value="Trimeric LpxA-like enzymes"/>
    <property type="match status" value="1"/>
</dbReference>
<dbReference type="InterPro" id="IPR050179">
    <property type="entry name" value="Trans_hexapeptide_repeat"/>
</dbReference>
<proteinExistence type="predicted"/>
<evidence type="ECO:0000313" key="2">
    <source>
        <dbReference type="Proteomes" id="UP000317940"/>
    </source>
</evidence>
<dbReference type="InterPro" id="IPR001451">
    <property type="entry name" value="Hexapep"/>
</dbReference>
<protein>
    <submittedName>
        <fullName evidence="1">Transferase family hexapeptide repeat protein</fullName>
    </submittedName>
</protein>
<dbReference type="InterPro" id="IPR011004">
    <property type="entry name" value="Trimer_LpxA-like_sf"/>
</dbReference>
<dbReference type="CDD" id="cd04647">
    <property type="entry name" value="LbH_MAT_like"/>
    <property type="match status" value="1"/>
</dbReference>
<dbReference type="PANTHER" id="PTHR43300">
    <property type="entry name" value="ACETYLTRANSFERASE"/>
    <property type="match status" value="1"/>
</dbReference>
<dbReference type="Gene3D" id="2.160.10.10">
    <property type="entry name" value="Hexapeptide repeat proteins"/>
    <property type="match status" value="2"/>
</dbReference>
<keyword evidence="2" id="KW-1185">Reference proteome</keyword>
<name>A0A561T6C5_9ACTN</name>
<comment type="caution">
    <text evidence="1">The sequence shown here is derived from an EMBL/GenBank/DDBJ whole genome shotgun (WGS) entry which is preliminary data.</text>
</comment>
<dbReference type="GO" id="GO:0016740">
    <property type="term" value="F:transferase activity"/>
    <property type="evidence" value="ECO:0007669"/>
    <property type="project" value="UniProtKB-KW"/>
</dbReference>
<dbReference type="AlphaFoldDB" id="A0A561T6C5"/>
<evidence type="ECO:0000313" key="1">
    <source>
        <dbReference type="EMBL" id="TWF82665.1"/>
    </source>
</evidence>